<dbReference type="AlphaFoldDB" id="A0A1Q2MDM4"/>
<feature type="short sequence motif" description="Histidine triad motif" evidence="4">
    <location>
        <begin position="123"/>
        <end position="127"/>
    </location>
</feature>
<dbReference type="InterPro" id="IPR011146">
    <property type="entry name" value="HIT-like"/>
</dbReference>
<accession>A0A1Q2MDM4</accession>
<dbReference type="GO" id="GO:0003877">
    <property type="term" value="F:ATP:ADP adenylyltransferase activity"/>
    <property type="evidence" value="ECO:0007669"/>
    <property type="project" value="UniProtKB-EC"/>
</dbReference>
<dbReference type="KEGG" id="pbas:SMSP2_01003"/>
<dbReference type="Proteomes" id="UP000188181">
    <property type="component" value="Chromosome"/>
</dbReference>
<evidence type="ECO:0000259" key="5">
    <source>
        <dbReference type="PROSITE" id="PS51084"/>
    </source>
</evidence>
<dbReference type="InterPro" id="IPR036265">
    <property type="entry name" value="HIT-like_sf"/>
</dbReference>
<evidence type="ECO:0000313" key="6">
    <source>
        <dbReference type="EMBL" id="AQQ70648.1"/>
    </source>
</evidence>
<dbReference type="SUPFAM" id="SSF54197">
    <property type="entry name" value="HIT-like"/>
    <property type="match status" value="1"/>
</dbReference>
<keyword evidence="6" id="KW-0548">Nucleotidyltransferase</keyword>
<dbReference type="EC" id="2.7.7.53" evidence="6"/>
<dbReference type="InterPro" id="IPR052908">
    <property type="entry name" value="AP-4-A_phosphorylase"/>
</dbReference>
<keyword evidence="1" id="KW-0547">Nucleotide-binding</keyword>
<keyword evidence="6" id="KW-0808">Transferase</keyword>
<evidence type="ECO:0000256" key="1">
    <source>
        <dbReference type="ARBA" id="ARBA00022741"/>
    </source>
</evidence>
<dbReference type="InterPro" id="IPR039383">
    <property type="entry name" value="FHIT"/>
</dbReference>
<evidence type="ECO:0000313" key="7">
    <source>
        <dbReference type="Proteomes" id="UP000188181"/>
    </source>
</evidence>
<keyword evidence="7" id="KW-1185">Reference proteome</keyword>
<dbReference type="PROSITE" id="PS51084">
    <property type="entry name" value="HIT_2"/>
    <property type="match status" value="1"/>
</dbReference>
<proteinExistence type="predicted"/>
<gene>
    <name evidence="6" type="ORF">SMSP2_01003</name>
</gene>
<feature type="domain" description="HIT" evidence="5">
    <location>
        <begin position="27"/>
        <end position="138"/>
    </location>
</feature>
<evidence type="ECO:0000256" key="3">
    <source>
        <dbReference type="PIRSR" id="PIRSR639383-2"/>
    </source>
</evidence>
<organism evidence="6 7">
    <name type="scientific">Limihaloglobus sulfuriphilus</name>
    <dbReference type="NCBI Taxonomy" id="1851148"/>
    <lineage>
        <taxon>Bacteria</taxon>
        <taxon>Pseudomonadati</taxon>
        <taxon>Planctomycetota</taxon>
        <taxon>Phycisphaerae</taxon>
        <taxon>Sedimentisphaerales</taxon>
        <taxon>Sedimentisphaeraceae</taxon>
        <taxon>Limihaloglobus</taxon>
    </lineage>
</organism>
<feature type="binding site" evidence="3">
    <location>
        <position position="127"/>
    </location>
    <ligand>
        <name>substrate</name>
    </ligand>
</feature>
<dbReference type="Pfam" id="PF01230">
    <property type="entry name" value="HIT"/>
    <property type="match status" value="1"/>
</dbReference>
<dbReference type="PANTHER" id="PTHR42997">
    <property type="entry name" value="HIT FAMILY HYDROLASE"/>
    <property type="match status" value="1"/>
</dbReference>
<evidence type="ECO:0000256" key="4">
    <source>
        <dbReference type="PROSITE-ProRule" id="PRU00464"/>
    </source>
</evidence>
<feature type="active site" description="Tele-AMP-histidine intermediate" evidence="2">
    <location>
        <position position="125"/>
    </location>
</feature>
<protein>
    <submittedName>
        <fullName evidence="6">AP-4-A phosphorylase</fullName>
        <ecNumber evidence="6">2.7.7.53</ecNumber>
    </submittedName>
</protein>
<dbReference type="CDD" id="cd01275">
    <property type="entry name" value="FHIT"/>
    <property type="match status" value="1"/>
</dbReference>
<evidence type="ECO:0000256" key="2">
    <source>
        <dbReference type="PIRSR" id="PIRSR639383-1"/>
    </source>
</evidence>
<dbReference type="STRING" id="1851148.SMSP2_01003"/>
<dbReference type="GO" id="GO:0000166">
    <property type="term" value="F:nucleotide binding"/>
    <property type="evidence" value="ECO:0007669"/>
    <property type="project" value="UniProtKB-KW"/>
</dbReference>
<reference evidence="7" key="1">
    <citation type="submission" date="2017-02" db="EMBL/GenBank/DDBJ databases">
        <title>Comparative genomics and description of representatives of a novel lineage of planctomycetes thriving in anoxic sediments.</title>
        <authorList>
            <person name="Spring S."/>
            <person name="Bunk B."/>
            <person name="Sproer C."/>
        </authorList>
    </citation>
    <scope>NUCLEOTIDE SEQUENCE [LARGE SCALE GENOMIC DNA]</scope>
    <source>
        <strain evidence="7">SM-Chi-D1</strain>
    </source>
</reference>
<dbReference type="OrthoDB" id="9784774at2"/>
<dbReference type="Gene3D" id="3.30.428.10">
    <property type="entry name" value="HIT-like"/>
    <property type="match status" value="1"/>
</dbReference>
<dbReference type="PANTHER" id="PTHR42997:SF1">
    <property type="entry name" value="AP-4-A PHOSPHORYLASE"/>
    <property type="match status" value="1"/>
</dbReference>
<sequence>MTLQKNNIWAPWRMAYIKDIEKSDECFLCAAREDRGDDREKYVLWRTELSIVVFNRFPYNNGHLLIAPKRHIPDLETAAVEEIFDIATLARDTQIILKKAISPQGFNVGLNIGRCAGAGLPGHLHMHIVPRWDGDTGFMSTCSEVEVISQSMDELYDMLIELSGEMNLPSKKCK</sequence>
<name>A0A1Q2MDM4_9BACT</name>
<feature type="binding site" evidence="3">
    <location>
        <position position="55"/>
    </location>
    <ligand>
        <name>substrate</name>
    </ligand>
</feature>
<dbReference type="EMBL" id="CP019646">
    <property type="protein sequence ID" value="AQQ70648.1"/>
    <property type="molecule type" value="Genomic_DNA"/>
</dbReference>